<dbReference type="EMBL" id="CABO01000046">
    <property type="protein sequence ID" value="CBI02946.1"/>
    <property type="molecule type" value="Genomic_DNA"/>
</dbReference>
<gene>
    <name evidence="2" type="ORF">CARN4_1288</name>
</gene>
<dbReference type="Pfam" id="PF16363">
    <property type="entry name" value="GDP_Man_Dehyd"/>
    <property type="match status" value="1"/>
</dbReference>
<dbReference type="InterPro" id="IPR036291">
    <property type="entry name" value="NAD(P)-bd_dom_sf"/>
</dbReference>
<feature type="domain" description="NAD(P)-binding" evidence="1">
    <location>
        <begin position="47"/>
        <end position="286"/>
    </location>
</feature>
<protein>
    <submittedName>
        <fullName evidence="2">NAD-dependent epimerase/dehydratase family protein</fullName>
    </submittedName>
</protein>
<dbReference type="AlphaFoldDB" id="E6Q6X1"/>
<dbReference type="PANTHER" id="PTHR43000">
    <property type="entry name" value="DTDP-D-GLUCOSE 4,6-DEHYDRATASE-RELATED"/>
    <property type="match status" value="1"/>
</dbReference>
<accession>E6Q6X1</accession>
<evidence type="ECO:0000313" key="2">
    <source>
        <dbReference type="EMBL" id="CBI02946.1"/>
    </source>
</evidence>
<reference evidence="2" key="1">
    <citation type="submission" date="2009-10" db="EMBL/GenBank/DDBJ databases">
        <title>Diversity of trophic interactions inside an arsenic-rich microbial ecosystem.</title>
        <authorList>
            <person name="Bertin P.N."/>
            <person name="Heinrich-Salmeron A."/>
            <person name="Pelletier E."/>
            <person name="Goulhen-Chollet F."/>
            <person name="Arsene-Ploetze F."/>
            <person name="Gallien S."/>
            <person name="Calteau A."/>
            <person name="Vallenet D."/>
            <person name="Casiot C."/>
            <person name="Chane-Woon-Ming B."/>
            <person name="Giloteaux L."/>
            <person name="Barakat M."/>
            <person name="Bonnefoy V."/>
            <person name="Bruneel O."/>
            <person name="Chandler M."/>
            <person name="Cleiss J."/>
            <person name="Duran R."/>
            <person name="Elbaz-Poulichet F."/>
            <person name="Fonknechten N."/>
            <person name="Lauga B."/>
            <person name="Mornico D."/>
            <person name="Ortet P."/>
            <person name="Schaeffer C."/>
            <person name="Siguier P."/>
            <person name="Alexander Thil Smith A."/>
            <person name="Van Dorsselaer A."/>
            <person name="Weissenbach J."/>
            <person name="Medigue C."/>
            <person name="Le Paslier D."/>
        </authorList>
    </citation>
    <scope>NUCLEOTIDE SEQUENCE</scope>
</reference>
<name>E6Q6X1_9ZZZZ</name>
<comment type="caution">
    <text evidence="2">The sequence shown here is derived from an EMBL/GenBank/DDBJ whole genome shotgun (WGS) entry which is preliminary data.</text>
</comment>
<sequence>MRALVTGSTGFVGRHLTALLESKGHEVVRCTRAQFEGSEPLDLRGVRALFHLAAQSFVPEAVASPMATYEANVMGTARLARAVARHTAESGERLRFIFASSAEVYGVVRSDMLPLFETTCTNPRNPYAASKAAAESVLIAEYNSFDLDVVIARAFNAIGIGQRSQFAIPNFALQLVQVARGAPARIAVGNLEAQRDFLDVSDVAAAYLALAEHGSKGETYNICSGIARNIRSLLDELIEIANVKIEIVEDPSRMRPSDSPVVIGSNAKIRRDTGWSARLDISTSLRNVFASQVGPLSS</sequence>
<dbReference type="Gene3D" id="3.40.50.720">
    <property type="entry name" value="NAD(P)-binding Rossmann-like Domain"/>
    <property type="match status" value="1"/>
</dbReference>
<proteinExistence type="predicted"/>
<dbReference type="InterPro" id="IPR016040">
    <property type="entry name" value="NAD(P)-bd_dom"/>
</dbReference>
<evidence type="ECO:0000259" key="1">
    <source>
        <dbReference type="Pfam" id="PF16363"/>
    </source>
</evidence>
<dbReference type="Gene3D" id="3.90.25.10">
    <property type="entry name" value="UDP-galactose 4-epimerase, domain 1"/>
    <property type="match status" value="1"/>
</dbReference>
<dbReference type="SUPFAM" id="SSF51735">
    <property type="entry name" value="NAD(P)-binding Rossmann-fold domains"/>
    <property type="match status" value="1"/>
</dbReference>
<organism evidence="2">
    <name type="scientific">mine drainage metagenome</name>
    <dbReference type="NCBI Taxonomy" id="410659"/>
    <lineage>
        <taxon>unclassified sequences</taxon>
        <taxon>metagenomes</taxon>
        <taxon>ecological metagenomes</taxon>
    </lineage>
</organism>